<organism evidence="1 2">
    <name type="scientific">Leptospira sarikeiensis</name>
    <dbReference type="NCBI Taxonomy" id="2484943"/>
    <lineage>
        <taxon>Bacteria</taxon>
        <taxon>Pseudomonadati</taxon>
        <taxon>Spirochaetota</taxon>
        <taxon>Spirochaetia</taxon>
        <taxon>Leptospirales</taxon>
        <taxon>Leptospiraceae</taxon>
        <taxon>Leptospira</taxon>
    </lineage>
</organism>
<keyword evidence="2" id="KW-1185">Reference proteome</keyword>
<comment type="caution">
    <text evidence="1">The sequence shown here is derived from an EMBL/GenBank/DDBJ whole genome shotgun (WGS) entry which is preliminary data.</text>
</comment>
<accession>A0A4R9KE18</accession>
<name>A0A4R9KE18_9LEPT</name>
<reference evidence="1" key="1">
    <citation type="journal article" date="2019" name="PLoS Negl. Trop. Dis.">
        <title>Revisiting the worldwide diversity of Leptospira species in the environment.</title>
        <authorList>
            <person name="Vincent A.T."/>
            <person name="Schiettekatte O."/>
            <person name="Bourhy P."/>
            <person name="Veyrier F.J."/>
            <person name="Picardeau M."/>
        </authorList>
    </citation>
    <scope>NUCLEOTIDE SEQUENCE [LARGE SCALE GENOMIC DNA]</scope>
    <source>
        <strain evidence="1">201702455</strain>
    </source>
</reference>
<dbReference type="InterPro" id="IPR029058">
    <property type="entry name" value="AB_hydrolase_fold"/>
</dbReference>
<dbReference type="EMBL" id="RQGF01000012">
    <property type="protein sequence ID" value="TGL63432.1"/>
    <property type="molecule type" value="Genomic_DNA"/>
</dbReference>
<proteinExistence type="predicted"/>
<protein>
    <recommendedName>
        <fullName evidence="3">Peptidase S9 prolyl oligopeptidase catalytic domain-containing protein</fullName>
    </recommendedName>
</protein>
<dbReference type="AlphaFoldDB" id="A0A4R9KE18"/>
<sequence length="252" mass="29369">MYRIRFKKEIVCEFLPPETKKSGNKVIILCDGMPSVPKKQKLAEFLSSKEYWVFYPRYRGAWESDGIFLQKSPHLDILDIVQELSETKEIVENSFYKKFKISAKEFFVIGGSFGGAVALLSSLDPRVKKVIANCPVVDWALLPEEEKTETANPNYVDYIKDTFGNAYRLPEKNWKKLYSGKFFNPSFYSEKMDPSKIRIFHAEDDPYIPYKIVQEFSQRTKISLKLFKKGGHLSTDSIVRKQWNTIHKFFIS</sequence>
<gene>
    <name evidence="1" type="ORF">EHQ64_05605</name>
</gene>
<dbReference type="RefSeq" id="WP_135648516.1">
    <property type="nucleotide sequence ID" value="NZ_RQGF01000012.1"/>
</dbReference>
<dbReference type="Gene3D" id="3.40.50.1820">
    <property type="entry name" value="alpha/beta hydrolase"/>
    <property type="match status" value="1"/>
</dbReference>
<evidence type="ECO:0008006" key="3">
    <source>
        <dbReference type="Google" id="ProtNLM"/>
    </source>
</evidence>
<evidence type="ECO:0000313" key="2">
    <source>
        <dbReference type="Proteomes" id="UP000297762"/>
    </source>
</evidence>
<evidence type="ECO:0000313" key="1">
    <source>
        <dbReference type="EMBL" id="TGL63432.1"/>
    </source>
</evidence>
<dbReference type="Proteomes" id="UP000297762">
    <property type="component" value="Unassembled WGS sequence"/>
</dbReference>
<dbReference type="SUPFAM" id="SSF53474">
    <property type="entry name" value="alpha/beta-Hydrolases"/>
    <property type="match status" value="1"/>
</dbReference>
<dbReference type="OrthoDB" id="9771666at2"/>